<evidence type="ECO:0000256" key="3">
    <source>
        <dbReference type="PROSITE-ProRule" id="PRU00169"/>
    </source>
</evidence>
<dbReference type="CDD" id="cd17535">
    <property type="entry name" value="REC_NarL-like"/>
    <property type="match status" value="1"/>
</dbReference>
<feature type="domain" description="Response regulatory" evidence="5">
    <location>
        <begin position="8"/>
        <end position="124"/>
    </location>
</feature>
<evidence type="ECO:0000313" key="6">
    <source>
        <dbReference type="EMBL" id="QJY45401.1"/>
    </source>
</evidence>
<dbReference type="Pfam" id="PF00072">
    <property type="entry name" value="Response_reg"/>
    <property type="match status" value="1"/>
</dbReference>
<dbReference type="InterPro" id="IPR011006">
    <property type="entry name" value="CheY-like_superfamily"/>
</dbReference>
<dbReference type="EMBL" id="CP053564">
    <property type="protein sequence ID" value="QJY45401.1"/>
    <property type="molecule type" value="Genomic_DNA"/>
</dbReference>
<evidence type="ECO:0000259" key="5">
    <source>
        <dbReference type="PROSITE" id="PS50110"/>
    </source>
</evidence>
<reference evidence="6 7" key="1">
    <citation type="submission" date="2020-05" db="EMBL/GenBank/DDBJ databases">
        <authorList>
            <person name="Mo P."/>
        </authorList>
    </citation>
    <scope>NUCLEOTIDE SEQUENCE [LARGE SCALE GENOMIC DNA]</scope>
    <source>
        <strain evidence="6 7">Gen01</strain>
    </source>
</reference>
<dbReference type="InterPro" id="IPR016032">
    <property type="entry name" value="Sig_transdc_resp-reg_C-effctor"/>
</dbReference>
<dbReference type="Pfam" id="PF00196">
    <property type="entry name" value="GerE"/>
    <property type="match status" value="1"/>
</dbReference>
<keyword evidence="2" id="KW-0238">DNA-binding</keyword>
<evidence type="ECO:0000256" key="2">
    <source>
        <dbReference type="ARBA" id="ARBA00023125"/>
    </source>
</evidence>
<dbReference type="CDD" id="cd06170">
    <property type="entry name" value="LuxR_C_like"/>
    <property type="match status" value="1"/>
</dbReference>
<dbReference type="PRINTS" id="PR00038">
    <property type="entry name" value="HTHLUXR"/>
</dbReference>
<dbReference type="PANTHER" id="PTHR43214">
    <property type="entry name" value="TWO-COMPONENT RESPONSE REGULATOR"/>
    <property type="match status" value="1"/>
</dbReference>
<dbReference type="SUPFAM" id="SSF46894">
    <property type="entry name" value="C-terminal effector domain of the bipartite response regulators"/>
    <property type="match status" value="1"/>
</dbReference>
<dbReference type="RefSeq" id="WP_172155395.1">
    <property type="nucleotide sequence ID" value="NZ_CP053564.1"/>
</dbReference>
<dbReference type="Proteomes" id="UP000505377">
    <property type="component" value="Chromosome"/>
</dbReference>
<dbReference type="GO" id="GO:0000160">
    <property type="term" value="P:phosphorelay signal transduction system"/>
    <property type="evidence" value="ECO:0007669"/>
    <property type="project" value="InterPro"/>
</dbReference>
<dbReference type="SUPFAM" id="SSF52172">
    <property type="entry name" value="CheY-like"/>
    <property type="match status" value="1"/>
</dbReference>
<dbReference type="Gene3D" id="3.40.50.2300">
    <property type="match status" value="1"/>
</dbReference>
<gene>
    <name evidence="6" type="ORF">HOP40_05880</name>
</gene>
<organism evidence="6 7">
    <name type="scientific">Pseudonocardia broussonetiae</name>
    <dbReference type="NCBI Taxonomy" id="2736640"/>
    <lineage>
        <taxon>Bacteria</taxon>
        <taxon>Bacillati</taxon>
        <taxon>Actinomycetota</taxon>
        <taxon>Actinomycetes</taxon>
        <taxon>Pseudonocardiales</taxon>
        <taxon>Pseudonocardiaceae</taxon>
        <taxon>Pseudonocardia</taxon>
    </lineage>
</organism>
<dbReference type="InterPro" id="IPR001789">
    <property type="entry name" value="Sig_transdc_resp-reg_receiver"/>
</dbReference>
<dbReference type="PROSITE" id="PS50110">
    <property type="entry name" value="RESPONSE_REGULATORY"/>
    <property type="match status" value="1"/>
</dbReference>
<feature type="domain" description="HTH luxR-type" evidence="4">
    <location>
        <begin position="135"/>
        <end position="200"/>
    </location>
</feature>
<evidence type="ECO:0000259" key="4">
    <source>
        <dbReference type="PROSITE" id="PS50043"/>
    </source>
</evidence>
<dbReference type="InterPro" id="IPR039420">
    <property type="entry name" value="WalR-like"/>
</dbReference>
<dbReference type="KEGG" id="pbro:HOP40_05880"/>
<evidence type="ECO:0000313" key="7">
    <source>
        <dbReference type="Proteomes" id="UP000505377"/>
    </source>
</evidence>
<sequence length="202" mass="21234">MLSGRGIRVVVVDDHPVVRDGVVTQLDRHGDIRVVGSAADAAAAVRLCAAEKPDVVLLDLRLPDAVAVDVVPRIREVSPASRVLLFTAFPEHAAVAPSLAAGACGLVVKDASGTVLRDALREVFRTGRYDGAGTAGSAAAPVTPREYDVLRLVAFGHTNVEIGEQLGLSVNTVKTYLHNVMGKLQARNRAQVIANARAHGLL</sequence>
<dbReference type="InterPro" id="IPR000792">
    <property type="entry name" value="Tscrpt_reg_LuxR_C"/>
</dbReference>
<accession>A0A6M6JG16</accession>
<dbReference type="PROSITE" id="PS50043">
    <property type="entry name" value="HTH_LUXR_2"/>
    <property type="match status" value="1"/>
</dbReference>
<dbReference type="GO" id="GO:0006355">
    <property type="term" value="P:regulation of DNA-templated transcription"/>
    <property type="evidence" value="ECO:0007669"/>
    <property type="project" value="InterPro"/>
</dbReference>
<dbReference type="PROSITE" id="PS00622">
    <property type="entry name" value="HTH_LUXR_1"/>
    <property type="match status" value="1"/>
</dbReference>
<name>A0A6M6JG16_9PSEU</name>
<dbReference type="SMART" id="SM00448">
    <property type="entry name" value="REC"/>
    <property type="match status" value="1"/>
</dbReference>
<proteinExistence type="predicted"/>
<dbReference type="AlphaFoldDB" id="A0A6M6JG16"/>
<keyword evidence="1 3" id="KW-0597">Phosphoprotein</keyword>
<keyword evidence="7" id="KW-1185">Reference proteome</keyword>
<dbReference type="InterPro" id="IPR058245">
    <property type="entry name" value="NreC/VraR/RcsB-like_REC"/>
</dbReference>
<evidence type="ECO:0000256" key="1">
    <source>
        <dbReference type="ARBA" id="ARBA00022553"/>
    </source>
</evidence>
<protein>
    <submittedName>
        <fullName evidence="6">Response regulator transcription factor</fullName>
    </submittedName>
</protein>
<dbReference type="GO" id="GO:0003677">
    <property type="term" value="F:DNA binding"/>
    <property type="evidence" value="ECO:0007669"/>
    <property type="project" value="UniProtKB-KW"/>
</dbReference>
<dbReference type="SMART" id="SM00421">
    <property type="entry name" value="HTH_LUXR"/>
    <property type="match status" value="1"/>
</dbReference>
<feature type="modified residue" description="4-aspartylphosphate" evidence="3">
    <location>
        <position position="59"/>
    </location>
</feature>